<dbReference type="PANTHER" id="PTHR48094:SF11">
    <property type="entry name" value="GLUTATHIONE-INDEPENDENT GLYOXALASE HSP31-RELATED"/>
    <property type="match status" value="1"/>
</dbReference>
<dbReference type="Gene3D" id="3.40.50.880">
    <property type="match status" value="1"/>
</dbReference>
<sequence length="231" mass="23891">MSRVLIVLTAADSLTLADGTGHPTGFWAEEFVVAHRGLAAAGHDVAIATPGGRPAPVDPASIDPSAVGGRLAEELRDYLGSISGQLEHPAILEDMRVEDYATVVLPGGHGPMEDLAVDPALGAILGEADEKGAVIAPFCHGPAGLLSATRQDGSFRFAGRRMTAFTDAEERAGGVPGVPWLLAQRLAERGAIVEGGAPWTSHVVIDRNLITGQNPQSSRAVTRAVLEAISA</sequence>
<evidence type="ECO:0000256" key="3">
    <source>
        <dbReference type="ARBA" id="ARBA00038493"/>
    </source>
</evidence>
<dbReference type="EMBL" id="JBHTEF010000001">
    <property type="protein sequence ID" value="MFC7580706.1"/>
    <property type="molecule type" value="Genomic_DNA"/>
</dbReference>
<dbReference type="InterPro" id="IPR029062">
    <property type="entry name" value="Class_I_gatase-like"/>
</dbReference>
<reference evidence="6" key="1">
    <citation type="journal article" date="2019" name="Int. J. Syst. Evol. Microbiol.">
        <title>The Global Catalogue of Microorganisms (GCM) 10K type strain sequencing project: providing services to taxonomists for standard genome sequencing and annotation.</title>
        <authorList>
            <consortium name="The Broad Institute Genomics Platform"/>
            <consortium name="The Broad Institute Genome Sequencing Center for Infectious Disease"/>
            <person name="Wu L."/>
            <person name="Ma J."/>
        </authorList>
    </citation>
    <scope>NUCLEOTIDE SEQUENCE [LARGE SCALE GENOMIC DNA]</scope>
    <source>
        <strain evidence="6">CCUG 56698</strain>
    </source>
</reference>
<organism evidence="5 6">
    <name type="scientific">Schaalia naturae</name>
    <dbReference type="NCBI Taxonomy" id="635203"/>
    <lineage>
        <taxon>Bacteria</taxon>
        <taxon>Bacillati</taxon>
        <taxon>Actinomycetota</taxon>
        <taxon>Actinomycetes</taxon>
        <taxon>Actinomycetales</taxon>
        <taxon>Actinomycetaceae</taxon>
        <taxon>Schaalia</taxon>
    </lineage>
</organism>
<comment type="similarity">
    <text evidence="3">Belongs to the peptidase C56 family. HSP31-like subfamily.</text>
</comment>
<gene>
    <name evidence="5" type="ORF">ACFQWG_05730</name>
</gene>
<keyword evidence="1" id="KW-0346">Stress response</keyword>
<keyword evidence="2" id="KW-0456">Lyase</keyword>
<dbReference type="InterPro" id="IPR002818">
    <property type="entry name" value="DJ-1/PfpI"/>
</dbReference>
<dbReference type="RefSeq" id="WP_380973039.1">
    <property type="nucleotide sequence ID" value="NZ_JBHTEF010000001.1"/>
</dbReference>
<dbReference type="Pfam" id="PF01965">
    <property type="entry name" value="DJ-1_PfpI"/>
    <property type="match status" value="1"/>
</dbReference>
<evidence type="ECO:0000256" key="2">
    <source>
        <dbReference type="ARBA" id="ARBA00023239"/>
    </source>
</evidence>
<feature type="domain" description="DJ-1/PfpI" evidence="4">
    <location>
        <begin position="29"/>
        <end position="227"/>
    </location>
</feature>
<protein>
    <submittedName>
        <fullName evidence="5">Type 1 glutamine amidotransferase domain-containing protein</fullName>
    </submittedName>
</protein>
<dbReference type="SUPFAM" id="SSF52317">
    <property type="entry name" value="Class I glutamine amidotransferase-like"/>
    <property type="match status" value="1"/>
</dbReference>
<dbReference type="InterPro" id="IPR050325">
    <property type="entry name" value="Prot/Nucl_acid_deglycase"/>
</dbReference>
<keyword evidence="6" id="KW-1185">Reference proteome</keyword>
<evidence type="ECO:0000256" key="1">
    <source>
        <dbReference type="ARBA" id="ARBA00023016"/>
    </source>
</evidence>
<proteinExistence type="inferred from homology"/>
<name>A0ABW2SMG2_9ACTO</name>
<evidence type="ECO:0000259" key="4">
    <source>
        <dbReference type="Pfam" id="PF01965"/>
    </source>
</evidence>
<accession>A0ABW2SMG2</accession>
<dbReference type="Proteomes" id="UP001596527">
    <property type="component" value="Unassembled WGS sequence"/>
</dbReference>
<dbReference type="PANTHER" id="PTHR48094">
    <property type="entry name" value="PROTEIN/NUCLEIC ACID DEGLYCASE DJ-1-RELATED"/>
    <property type="match status" value="1"/>
</dbReference>
<evidence type="ECO:0000313" key="6">
    <source>
        <dbReference type="Proteomes" id="UP001596527"/>
    </source>
</evidence>
<comment type="caution">
    <text evidence="5">The sequence shown here is derived from an EMBL/GenBank/DDBJ whole genome shotgun (WGS) entry which is preliminary data.</text>
</comment>
<evidence type="ECO:0000313" key="5">
    <source>
        <dbReference type="EMBL" id="MFC7580706.1"/>
    </source>
</evidence>
<dbReference type="CDD" id="cd03141">
    <property type="entry name" value="GATase1_Hsp31_like"/>
    <property type="match status" value="1"/>
</dbReference>
<keyword evidence="5" id="KW-0315">Glutamine amidotransferase</keyword>